<evidence type="ECO:0000313" key="7">
    <source>
        <dbReference type="EMBL" id="MBB6354240.1"/>
    </source>
</evidence>
<dbReference type="PANTHER" id="PTHR47089:SF1">
    <property type="entry name" value="GUANOSINE ABC TRANSPORTER PERMEASE PROTEIN NUPP"/>
    <property type="match status" value="1"/>
</dbReference>
<dbReference type="AlphaFoldDB" id="A0A7X0KKP7"/>
<keyword evidence="4 6" id="KW-1133">Transmembrane helix</keyword>
<sequence length="363" mass="38153">MLSHSHLKPLEGNIMRLEPKPAPSLAITLLFPVAAIVATLLLTSLLVLAAGASPLSVFYLVAKGAAGSQFALLETLTRATPLIFTGLAVAVAFRAKLWNIGAEAQLYVGGIVTVVLGTGALPLPSVVLIPVIMLAAMMAGGLLLLGPAVLKTRFGVDEVVTTLLLNFIVLLFVSMLLEGVLKDPMGLGWPQSQKVIAEAQLPRIIQGKRLHYGFVIAIISAIVVWVIMKKTVLGYEMRAVGHNPEGARFVGIPVNRVLMKTALLSGGLAALAGFSEVSGLKGNLTLDLSPGYGYSGIVVAMLAMLNPLGVIASAIFVAGIFVGADAMSRVAKVPSYIADVMVATSLLTMVVAILLTRFRVRWK</sequence>
<keyword evidence="2" id="KW-1003">Cell membrane</keyword>
<dbReference type="GO" id="GO:0022857">
    <property type="term" value="F:transmembrane transporter activity"/>
    <property type="evidence" value="ECO:0007669"/>
    <property type="project" value="InterPro"/>
</dbReference>
<evidence type="ECO:0000256" key="4">
    <source>
        <dbReference type="ARBA" id="ARBA00022989"/>
    </source>
</evidence>
<keyword evidence="3 6" id="KW-0812">Transmembrane</keyword>
<accession>A0A7X0KKP7</accession>
<feature type="transmembrane region" description="Helical" evidence="6">
    <location>
        <begin position="336"/>
        <end position="355"/>
    </location>
</feature>
<feature type="transmembrane region" description="Helical" evidence="6">
    <location>
        <begin position="70"/>
        <end position="92"/>
    </location>
</feature>
<dbReference type="Pfam" id="PF02653">
    <property type="entry name" value="BPD_transp_2"/>
    <property type="match status" value="1"/>
</dbReference>
<comment type="caution">
    <text evidence="7">The sequence shown here is derived from an EMBL/GenBank/DDBJ whole genome shotgun (WGS) entry which is preliminary data.</text>
</comment>
<dbReference type="Proteomes" id="UP000536262">
    <property type="component" value="Unassembled WGS sequence"/>
</dbReference>
<evidence type="ECO:0000256" key="3">
    <source>
        <dbReference type="ARBA" id="ARBA00022692"/>
    </source>
</evidence>
<keyword evidence="8" id="KW-1185">Reference proteome</keyword>
<dbReference type="GO" id="GO:0005886">
    <property type="term" value="C:plasma membrane"/>
    <property type="evidence" value="ECO:0007669"/>
    <property type="project" value="UniProtKB-SubCell"/>
</dbReference>
<comment type="subcellular location">
    <subcellularLocation>
        <location evidence="1">Cell membrane</location>
        <topology evidence="1">Multi-pass membrane protein</topology>
    </subcellularLocation>
</comment>
<feature type="transmembrane region" description="Helical" evidence="6">
    <location>
        <begin position="25"/>
        <end position="50"/>
    </location>
</feature>
<evidence type="ECO:0000256" key="1">
    <source>
        <dbReference type="ARBA" id="ARBA00004651"/>
    </source>
</evidence>
<dbReference type="EMBL" id="JACHOU010000003">
    <property type="protein sequence ID" value="MBB6354240.1"/>
    <property type="molecule type" value="Genomic_DNA"/>
</dbReference>
<dbReference type="CDD" id="cd06580">
    <property type="entry name" value="TM_PBP1_transp_TpRbsC_like"/>
    <property type="match status" value="1"/>
</dbReference>
<feature type="transmembrane region" description="Helical" evidence="6">
    <location>
        <begin position="162"/>
        <end position="181"/>
    </location>
</feature>
<gene>
    <name evidence="7" type="ORF">GGR00_002014</name>
</gene>
<protein>
    <submittedName>
        <fullName evidence="7">Simple sugar transport system permease protein</fullName>
    </submittedName>
</protein>
<keyword evidence="5 6" id="KW-0472">Membrane</keyword>
<dbReference type="InterPro" id="IPR001851">
    <property type="entry name" value="ABC_transp_permease"/>
</dbReference>
<feature type="transmembrane region" description="Helical" evidence="6">
    <location>
        <begin position="210"/>
        <end position="228"/>
    </location>
</feature>
<reference evidence="7 8" key="1">
    <citation type="submission" date="2020-08" db="EMBL/GenBank/DDBJ databases">
        <title>Genomic Encyclopedia of Type Strains, Phase IV (KMG-IV): sequencing the most valuable type-strain genomes for metagenomic binning, comparative biology and taxonomic classification.</title>
        <authorList>
            <person name="Goeker M."/>
        </authorList>
    </citation>
    <scope>NUCLEOTIDE SEQUENCE [LARGE SCALE GENOMIC DNA]</scope>
    <source>
        <strain evidence="7 8">DSM 7051</strain>
    </source>
</reference>
<proteinExistence type="predicted"/>
<evidence type="ECO:0000256" key="2">
    <source>
        <dbReference type="ARBA" id="ARBA00022475"/>
    </source>
</evidence>
<evidence type="ECO:0000256" key="6">
    <source>
        <dbReference type="SAM" id="Phobius"/>
    </source>
</evidence>
<keyword evidence="7" id="KW-0813">Transport</keyword>
<name>A0A7X0KKP7_9HYPH</name>
<feature type="transmembrane region" description="Helical" evidence="6">
    <location>
        <begin position="104"/>
        <end position="121"/>
    </location>
</feature>
<dbReference type="PANTHER" id="PTHR47089">
    <property type="entry name" value="ABC TRANSPORTER, PERMEASE PROTEIN"/>
    <property type="match status" value="1"/>
</dbReference>
<organism evidence="7 8">
    <name type="scientific">Aminobacter aganoensis</name>
    <dbReference type="NCBI Taxonomy" id="83264"/>
    <lineage>
        <taxon>Bacteria</taxon>
        <taxon>Pseudomonadati</taxon>
        <taxon>Pseudomonadota</taxon>
        <taxon>Alphaproteobacteria</taxon>
        <taxon>Hyphomicrobiales</taxon>
        <taxon>Phyllobacteriaceae</taxon>
        <taxon>Aminobacter</taxon>
    </lineage>
</organism>
<evidence type="ECO:0000256" key="5">
    <source>
        <dbReference type="ARBA" id="ARBA00023136"/>
    </source>
</evidence>
<keyword evidence="7" id="KW-0762">Sugar transport</keyword>
<feature type="transmembrane region" description="Helical" evidence="6">
    <location>
        <begin position="127"/>
        <end position="150"/>
    </location>
</feature>
<evidence type="ECO:0000313" key="8">
    <source>
        <dbReference type="Proteomes" id="UP000536262"/>
    </source>
</evidence>
<feature type="transmembrane region" description="Helical" evidence="6">
    <location>
        <begin position="294"/>
        <end position="324"/>
    </location>
</feature>